<gene>
    <name evidence="6" type="ORF">YALI0_E33935g</name>
</gene>
<dbReference type="Proteomes" id="UP000001300">
    <property type="component" value="Chromosome E"/>
</dbReference>
<evidence type="ECO:0000256" key="3">
    <source>
        <dbReference type="SAM" id="MobiDB-lite"/>
    </source>
</evidence>
<dbReference type="PANTHER" id="PTHR12482:SF65">
    <property type="entry name" value="ESTERASE, PUTATIVE (AFU_ORTHOLOGUE AFUA_3G12320)-RELATED"/>
    <property type="match status" value="1"/>
</dbReference>
<keyword evidence="7" id="KW-1185">Reference proteome</keyword>
<dbReference type="GO" id="GO:0006629">
    <property type="term" value="P:lipid metabolic process"/>
    <property type="evidence" value="ECO:0000318"/>
    <property type="project" value="GO_Central"/>
</dbReference>
<comment type="similarity">
    <text evidence="1">Belongs to the putative lipase ROG1 family.</text>
</comment>
<dbReference type="InParanoid" id="Q6C3L1"/>
<dbReference type="InterPro" id="IPR044294">
    <property type="entry name" value="Lipase-like"/>
</dbReference>
<dbReference type="GO" id="GO:0016042">
    <property type="term" value="P:lipid catabolic process"/>
    <property type="evidence" value="ECO:0007669"/>
    <property type="project" value="UniProtKB-KW"/>
</dbReference>
<feature type="compositionally biased region" description="Low complexity" evidence="3">
    <location>
        <begin position="397"/>
        <end position="407"/>
    </location>
</feature>
<dbReference type="KEGG" id="yli:2911475"/>
<keyword evidence="4" id="KW-0472">Membrane</keyword>
<dbReference type="AlphaFoldDB" id="Q6C3L1"/>
<dbReference type="PANTHER" id="PTHR12482">
    <property type="entry name" value="LIPASE ROG1-RELATED-RELATED"/>
    <property type="match status" value="1"/>
</dbReference>
<evidence type="ECO:0000256" key="4">
    <source>
        <dbReference type="SAM" id="Phobius"/>
    </source>
</evidence>
<dbReference type="SUPFAM" id="SSF53474">
    <property type="entry name" value="alpha/beta-Hydrolases"/>
    <property type="match status" value="1"/>
</dbReference>
<keyword evidence="4" id="KW-0812">Transmembrane</keyword>
<accession>Q6C3L1</accession>
<feature type="region of interest" description="Disordered" evidence="3">
    <location>
        <begin position="389"/>
        <end position="417"/>
    </location>
</feature>
<dbReference type="OrthoDB" id="273452at2759"/>
<dbReference type="RefSeq" id="XP_504751.3">
    <property type="nucleotide sequence ID" value="XM_504751.3"/>
</dbReference>
<dbReference type="InterPro" id="IPR007751">
    <property type="entry name" value="DUF676_lipase-like"/>
</dbReference>
<dbReference type="GO" id="GO:0005811">
    <property type="term" value="C:lipid droplet"/>
    <property type="evidence" value="ECO:0000318"/>
    <property type="project" value="GO_Central"/>
</dbReference>
<reference evidence="6 7" key="1">
    <citation type="journal article" date="2004" name="Nature">
        <title>Genome evolution in yeasts.</title>
        <authorList>
            <consortium name="Genolevures"/>
            <person name="Dujon B."/>
            <person name="Sherman D."/>
            <person name="Fischer G."/>
            <person name="Durrens P."/>
            <person name="Casaregola S."/>
            <person name="Lafontaine I."/>
            <person name="de Montigny J."/>
            <person name="Marck C."/>
            <person name="Neuveglise C."/>
            <person name="Talla E."/>
            <person name="Goffard N."/>
            <person name="Frangeul L."/>
            <person name="Aigle M."/>
            <person name="Anthouard V."/>
            <person name="Babour A."/>
            <person name="Barbe V."/>
            <person name="Barnay S."/>
            <person name="Blanchin S."/>
            <person name="Beckerich J.M."/>
            <person name="Beyne E."/>
            <person name="Bleykasten C."/>
            <person name="Boisrame A."/>
            <person name="Boyer J."/>
            <person name="Cattolico L."/>
            <person name="Confanioleri F."/>
            <person name="de Daruvar A."/>
            <person name="Despons L."/>
            <person name="Fabre E."/>
            <person name="Fairhead C."/>
            <person name="Ferry-Dumazet H."/>
            <person name="Groppi A."/>
            <person name="Hantraye F."/>
            <person name="Hennequin C."/>
            <person name="Jauniaux N."/>
            <person name="Joyet P."/>
            <person name="Kachouri R."/>
            <person name="Kerrest A."/>
            <person name="Koszul R."/>
            <person name="Lemaire M."/>
            <person name="Lesur I."/>
            <person name="Ma L."/>
            <person name="Muller H."/>
            <person name="Nicaud J.M."/>
            <person name="Nikolski M."/>
            <person name="Oztas S."/>
            <person name="Ozier-Kalogeropoulos O."/>
            <person name="Pellenz S."/>
            <person name="Potier S."/>
            <person name="Richard G.F."/>
            <person name="Straub M.L."/>
            <person name="Suleau A."/>
            <person name="Swennene D."/>
            <person name="Tekaia F."/>
            <person name="Wesolowski-Louvel M."/>
            <person name="Westhof E."/>
            <person name="Wirth B."/>
            <person name="Zeniou-Meyer M."/>
            <person name="Zivanovic I."/>
            <person name="Bolotin-Fukuhara M."/>
            <person name="Thierry A."/>
            <person name="Bouchier C."/>
            <person name="Caudron B."/>
            <person name="Scarpelli C."/>
            <person name="Gaillardin C."/>
            <person name="Weissenbach J."/>
            <person name="Wincker P."/>
            <person name="Souciet J.L."/>
        </authorList>
    </citation>
    <scope>NUCLEOTIDE SEQUENCE [LARGE SCALE GENOMIC DNA]</scope>
    <source>
        <strain evidence="7">CLIB 122 / E 150</strain>
    </source>
</reference>
<keyword evidence="2" id="KW-0443">Lipid metabolism</keyword>
<keyword evidence="4" id="KW-1133">Transmembrane helix</keyword>
<keyword evidence="2" id="KW-0442">Lipid degradation</keyword>
<evidence type="ECO:0000313" key="6">
    <source>
        <dbReference type="EMBL" id="CAG80357.1"/>
    </source>
</evidence>
<feature type="domain" description="DUF676" evidence="5">
    <location>
        <begin position="24"/>
        <end position="260"/>
    </location>
</feature>
<name>Q6C3L1_YARLI</name>
<dbReference type="ESTHER" id="yarli-q6c3l1">
    <property type="family name" value="Duf_676"/>
</dbReference>
<proteinExistence type="inferred from homology"/>
<evidence type="ECO:0000256" key="1">
    <source>
        <dbReference type="ARBA" id="ARBA00007920"/>
    </source>
</evidence>
<dbReference type="GO" id="GO:0004622">
    <property type="term" value="F:phosphatidylcholine lysophospholipase activity"/>
    <property type="evidence" value="ECO:0000318"/>
    <property type="project" value="GO_Central"/>
</dbReference>
<protein>
    <submittedName>
        <fullName evidence="6">YALI0E33935p</fullName>
    </submittedName>
</protein>
<dbReference type="EMBL" id="CR382131">
    <property type="protein sequence ID" value="CAG80357.1"/>
    <property type="molecule type" value="Genomic_DNA"/>
</dbReference>
<evidence type="ECO:0000259" key="5">
    <source>
        <dbReference type="Pfam" id="PF05057"/>
    </source>
</evidence>
<feature type="transmembrane region" description="Helical" evidence="4">
    <location>
        <begin position="332"/>
        <end position="357"/>
    </location>
</feature>
<dbReference type="GO" id="GO:0047372">
    <property type="term" value="F:monoacylglycerol lipase activity"/>
    <property type="evidence" value="ECO:0000318"/>
    <property type="project" value="GO_Central"/>
</dbReference>
<sequence length="518" mass="57816">MRGSIVKAGPMASNAVLSHIDMSTHLVVCTHGVWGTRAHFNYIVEQLLETNSKTMEFYQDDSTCIEDSLAELKSRQGDVVVIYRTRGNEGYSTYDGIDVCGARLAEEAETLISLIENNSDRKVDRLSMAGYSLGGLMSRYAVGLLYTRGVFNRIPPASFTTFCTPHVGVRVLGESRLASAFNSLAGSLMGKTGKQLFLEDRVRVRETAMTDSNREQFSKPMPLLEIMSYAESSFSKGLAAFQHRNLYANVVNDSRTAWYTAGIYDFDPFKGVNMESVTLPTVEGTNEIIVDTSRLNNIKLQQSDTSNLLAPPPEAIKQPPGWLERRFRWAKVIYNIAVTMPMYAVTWIASAIFYGIISNRRRVQYAKGEYWKNNTSDDFVGALFNGKVHSPGDKSSESSSSSSSSQSHGHHRSHSLEEGAFRTALEDQVDKTMDSMFTAMEYKTTEGDTLDLTKTKLVLSDSQKTIIENLSKLKWDKTAIHIRATKQAHAGAIVRHPDPSFYEGKTVVKHWIDNKARL</sequence>
<organism evidence="6 7">
    <name type="scientific">Yarrowia lipolytica (strain CLIB 122 / E 150)</name>
    <name type="common">Yeast</name>
    <name type="synonym">Candida lipolytica</name>
    <dbReference type="NCBI Taxonomy" id="284591"/>
    <lineage>
        <taxon>Eukaryota</taxon>
        <taxon>Fungi</taxon>
        <taxon>Dikarya</taxon>
        <taxon>Ascomycota</taxon>
        <taxon>Saccharomycotina</taxon>
        <taxon>Dipodascomycetes</taxon>
        <taxon>Dipodascales</taxon>
        <taxon>Dipodascales incertae sedis</taxon>
        <taxon>Yarrowia</taxon>
    </lineage>
</organism>
<dbReference type="HOGENOM" id="CLU_027968_1_1_1"/>
<dbReference type="FunFam" id="3.40.50.1820:FF:000223">
    <property type="entry name" value="Lipase/serine esterase"/>
    <property type="match status" value="1"/>
</dbReference>
<dbReference type="InterPro" id="IPR029058">
    <property type="entry name" value="AB_hydrolase_fold"/>
</dbReference>
<dbReference type="Gene3D" id="3.40.50.1820">
    <property type="entry name" value="alpha/beta hydrolase"/>
    <property type="match status" value="1"/>
</dbReference>
<evidence type="ECO:0000256" key="2">
    <source>
        <dbReference type="ARBA" id="ARBA00022963"/>
    </source>
</evidence>
<dbReference type="Pfam" id="PF05057">
    <property type="entry name" value="DUF676"/>
    <property type="match status" value="1"/>
</dbReference>
<dbReference type="VEuPathDB" id="FungiDB:YALI0_E33935g"/>
<dbReference type="OMA" id="FCTPHVG"/>
<evidence type="ECO:0000313" key="7">
    <source>
        <dbReference type="Proteomes" id="UP000001300"/>
    </source>
</evidence>